<evidence type="ECO:0000256" key="1">
    <source>
        <dbReference type="ARBA" id="ARBA00005959"/>
    </source>
</evidence>
<organism evidence="7 8">
    <name type="scientific">Brachyspira innocens</name>
    <dbReference type="NCBI Taxonomy" id="13264"/>
    <lineage>
        <taxon>Bacteria</taxon>
        <taxon>Pseudomonadati</taxon>
        <taxon>Spirochaetota</taxon>
        <taxon>Spirochaetia</taxon>
        <taxon>Brachyspirales</taxon>
        <taxon>Brachyspiraceae</taxon>
        <taxon>Brachyspira</taxon>
    </lineage>
</organism>
<feature type="site" description="Important for catalytic activity" evidence="5">
    <location>
        <position position="108"/>
    </location>
</feature>
<proteinExistence type="inferred from homology"/>
<dbReference type="InterPro" id="IPR001509">
    <property type="entry name" value="Epimerase_deHydtase"/>
</dbReference>
<dbReference type="Gene3D" id="3.90.25.10">
    <property type="entry name" value="UDP-galactose 4-epimerase, domain 1"/>
    <property type="match status" value="1"/>
</dbReference>
<dbReference type="InterPro" id="IPR028614">
    <property type="entry name" value="GDP_fucose/colitose_synth"/>
</dbReference>
<feature type="binding site" evidence="5">
    <location>
        <position position="210"/>
    </location>
    <ligand>
        <name>substrate</name>
    </ligand>
</feature>
<keyword evidence="3 5" id="KW-0560">Oxidoreductase</keyword>
<feature type="binding site" evidence="5">
    <location>
        <begin position="11"/>
        <end position="17"/>
    </location>
    <ligand>
        <name>NADP(+)</name>
        <dbReference type="ChEBI" id="CHEBI:58349"/>
    </ligand>
</feature>
<comment type="caution">
    <text evidence="7">The sequence shown here is derived from an EMBL/GenBank/DDBJ whole genome shotgun (WGS) entry which is preliminary data.</text>
</comment>
<feature type="domain" description="NAD-dependent epimerase/dehydratase" evidence="6">
    <location>
        <begin position="7"/>
        <end position="241"/>
    </location>
</feature>
<feature type="active site" description="Proton donor/acceptor" evidence="5">
    <location>
        <position position="137"/>
    </location>
</feature>
<keyword evidence="2 5" id="KW-0521">NADP</keyword>
<evidence type="ECO:0000256" key="5">
    <source>
        <dbReference type="HAMAP-Rule" id="MF_00956"/>
    </source>
</evidence>
<evidence type="ECO:0000313" key="7">
    <source>
        <dbReference type="EMBL" id="MDO7021521.1"/>
    </source>
</evidence>
<comment type="function">
    <text evidence="5">Catalyzes the two-step NADP-dependent conversion of GDP-4-dehydro-6-deoxy-D-mannose to GDP-fucose, involving an epimerase and a reductase reaction.</text>
</comment>
<accession>A0ABT8Z054</accession>
<comment type="similarity">
    <text evidence="1 5">Belongs to the NAD(P)-dependent epimerase/dehydratase family. Fucose synthase subfamily.</text>
</comment>
<comment type="catalytic activity">
    <reaction evidence="5">
        <text>GDP-beta-L-fucose + NADP(+) = GDP-4-dehydro-alpha-D-rhamnose + NADPH + H(+)</text>
        <dbReference type="Rhea" id="RHEA:18885"/>
        <dbReference type="ChEBI" id="CHEBI:15378"/>
        <dbReference type="ChEBI" id="CHEBI:57273"/>
        <dbReference type="ChEBI" id="CHEBI:57783"/>
        <dbReference type="ChEBI" id="CHEBI:57964"/>
        <dbReference type="ChEBI" id="CHEBI:58349"/>
        <dbReference type="EC" id="1.1.1.271"/>
    </reaction>
</comment>
<dbReference type="Pfam" id="PF01370">
    <property type="entry name" value="Epimerase"/>
    <property type="match status" value="1"/>
</dbReference>
<name>A0ABT8Z054_9SPIR</name>
<keyword evidence="4 5" id="KW-0413">Isomerase</keyword>
<protein>
    <recommendedName>
        <fullName evidence="5">GDP-L-fucose synthase</fullName>
        <ecNumber evidence="5">1.1.1.271</ecNumber>
    </recommendedName>
    <alternativeName>
        <fullName evidence="5">GDP-4-keto-6-deoxy-D-mannose-3,5-epimerase-4-reductase</fullName>
    </alternativeName>
</protein>
<keyword evidence="8" id="KW-1185">Reference proteome</keyword>
<keyword evidence="5" id="KW-0511">Multifunctional enzyme</keyword>
<dbReference type="RefSeq" id="WP_304386242.1">
    <property type="nucleotide sequence ID" value="NZ_JAUPBL010000165.1"/>
</dbReference>
<dbReference type="PANTHER" id="PTHR43238:SF1">
    <property type="entry name" value="GDP-L-FUCOSE SYNTHASE"/>
    <property type="match status" value="1"/>
</dbReference>
<feature type="binding site" evidence="5">
    <location>
        <position position="203"/>
    </location>
    <ligand>
        <name>substrate</name>
    </ligand>
</feature>
<sequence length="313" mass="35863">MDKNIKIYIAGHRGLVGSAIDRVLTKNGYNNIIRKTHSELDLRDREKVFNFFEKEKPEWVFLSAAKVGGIYANNTYPVDFLLYNLQIQNNIIEASYKYNVQKLMFLGSSCIYPKECPQPIKEKYLLSGYLESTNQPYALAKIAGIELCDAYNRQYDTNYIAVMPCNLYGINDNYHPENAHVIPMLIRRFHEAKINNLKETTIWGSGTPLREFMCSDDLAEACIYLMENKNAKDIGKFINIGSGKEVTIKELAQLIKETVGFEGEIKLDSSKPDGTMRKLLDVSKINALGWKYKIELKDGLKTAYNDFLQNYNK</sequence>
<dbReference type="SUPFAM" id="SSF51735">
    <property type="entry name" value="NAD(P)-binding Rossmann-fold domains"/>
    <property type="match status" value="1"/>
</dbReference>
<feature type="binding site" evidence="5">
    <location>
        <begin position="106"/>
        <end position="109"/>
    </location>
    <ligand>
        <name>NADP(+)</name>
        <dbReference type="ChEBI" id="CHEBI:58349"/>
    </ligand>
</feature>
<evidence type="ECO:0000256" key="2">
    <source>
        <dbReference type="ARBA" id="ARBA00022857"/>
    </source>
</evidence>
<feature type="binding site" evidence="5">
    <location>
        <position position="188"/>
    </location>
    <ligand>
        <name>substrate</name>
    </ligand>
</feature>
<evidence type="ECO:0000259" key="6">
    <source>
        <dbReference type="Pfam" id="PF01370"/>
    </source>
</evidence>
<feature type="binding site" evidence="5">
    <location>
        <position position="273"/>
    </location>
    <ligand>
        <name>substrate</name>
    </ligand>
</feature>
<dbReference type="Proteomes" id="UP001175147">
    <property type="component" value="Unassembled WGS sequence"/>
</dbReference>
<evidence type="ECO:0000256" key="3">
    <source>
        <dbReference type="ARBA" id="ARBA00023002"/>
    </source>
</evidence>
<reference evidence="7" key="1">
    <citation type="submission" date="2023-07" db="EMBL/GenBank/DDBJ databases">
        <title>Mucosal microbiota of week-old chicken and adult hens.</title>
        <authorList>
            <person name="Volf J."/>
            <person name="Karasova D."/>
            <person name="Crhanova M."/>
            <person name="Faldynova M."/>
            <person name="Prikrylova H."/>
            <person name="Zeman M."/>
            <person name="Babak V."/>
            <person name="Rajova J."/>
            <person name="Rychlik I."/>
        </authorList>
    </citation>
    <scope>NUCLEOTIDE SEQUENCE</scope>
    <source>
        <strain evidence="7">ET902</strain>
    </source>
</reference>
<feature type="site" description="Important for catalytic activity" evidence="5">
    <location>
        <position position="110"/>
    </location>
</feature>
<feature type="binding site" evidence="5">
    <location>
        <begin position="164"/>
        <end position="167"/>
    </location>
    <ligand>
        <name>NADP(+)</name>
        <dbReference type="ChEBI" id="CHEBI:58349"/>
    </ligand>
</feature>
<dbReference type="InterPro" id="IPR036291">
    <property type="entry name" value="NAD(P)-bd_dom_sf"/>
</dbReference>
<dbReference type="EMBL" id="JAUPBM010000220">
    <property type="protein sequence ID" value="MDO7021521.1"/>
    <property type="molecule type" value="Genomic_DNA"/>
</dbReference>
<dbReference type="PANTHER" id="PTHR43238">
    <property type="entry name" value="GDP-L-FUCOSE SYNTHASE"/>
    <property type="match status" value="1"/>
</dbReference>
<gene>
    <name evidence="5" type="primary">fcl</name>
    <name evidence="7" type="ORF">Q5M86_12145</name>
</gene>
<evidence type="ECO:0000313" key="8">
    <source>
        <dbReference type="Proteomes" id="UP001175147"/>
    </source>
</evidence>
<feature type="binding site" evidence="5">
    <location>
        <position position="180"/>
    </location>
    <ligand>
        <name>NADP(+)</name>
        <dbReference type="ChEBI" id="CHEBI:58349"/>
    </ligand>
</feature>
<dbReference type="EC" id="1.1.1.271" evidence="5"/>
<evidence type="ECO:0000256" key="4">
    <source>
        <dbReference type="ARBA" id="ARBA00023235"/>
    </source>
</evidence>
<dbReference type="Gene3D" id="3.40.50.720">
    <property type="entry name" value="NAD(P)-binding Rossmann-like Domain"/>
    <property type="match status" value="1"/>
</dbReference>
<comment type="pathway">
    <text evidence="5">Nucleotide-sugar biosynthesis; GDP-L-fucose biosynthesis via de novo pathway; GDP-L-fucose from GDP-alpha-D-mannose: step 2/2.</text>
</comment>
<dbReference type="CDD" id="cd05239">
    <property type="entry name" value="GDP_FS_SDR_e"/>
    <property type="match status" value="1"/>
</dbReference>
<dbReference type="HAMAP" id="MF_00956">
    <property type="entry name" value="GDP_fucose_synth"/>
    <property type="match status" value="1"/>
</dbReference>
<feature type="binding site" evidence="5">
    <location>
        <position position="141"/>
    </location>
    <ligand>
        <name>NADP(+)</name>
        <dbReference type="ChEBI" id="CHEBI:58349"/>
    </ligand>
</feature>